<organism evidence="2 3">
    <name type="scientific">Streptomyces antimicrobicus</name>
    <dbReference type="NCBI Taxonomy" id="2883108"/>
    <lineage>
        <taxon>Bacteria</taxon>
        <taxon>Bacillati</taxon>
        <taxon>Actinomycetota</taxon>
        <taxon>Actinomycetes</taxon>
        <taxon>Kitasatosporales</taxon>
        <taxon>Streptomycetaceae</taxon>
        <taxon>Streptomyces</taxon>
    </lineage>
</organism>
<feature type="signal peptide" evidence="1">
    <location>
        <begin position="1"/>
        <end position="18"/>
    </location>
</feature>
<sequence length="124" mass="12731">MALGVFAAGAGLAGAGFAAPGAEASAQVAPRGCRGELAHTVTLPEGEMRVYRTRTQACAVTVTHRPGPRGHLAVSIQPRGGVPVRDAGRFGHYAGPVTVHTVNRCVYARGEVGREAVASGWILC</sequence>
<evidence type="ECO:0000256" key="1">
    <source>
        <dbReference type="SAM" id="SignalP"/>
    </source>
</evidence>
<gene>
    <name evidence="2" type="ORF">LG632_10570</name>
</gene>
<evidence type="ECO:0008006" key="4">
    <source>
        <dbReference type="Google" id="ProtNLM"/>
    </source>
</evidence>
<evidence type="ECO:0000313" key="2">
    <source>
        <dbReference type="EMBL" id="MCB5179823.1"/>
    </source>
</evidence>
<reference evidence="2 3" key="1">
    <citation type="submission" date="2021-10" db="EMBL/GenBank/DDBJ databases">
        <title>Streptomyces sp. strain SMC 277, a novel streptomycete isolated from soil.</title>
        <authorList>
            <person name="Chanama M."/>
        </authorList>
    </citation>
    <scope>NUCLEOTIDE SEQUENCE [LARGE SCALE GENOMIC DNA]</scope>
    <source>
        <strain evidence="2 3">SMC 277</strain>
    </source>
</reference>
<keyword evidence="3" id="KW-1185">Reference proteome</keyword>
<evidence type="ECO:0000313" key="3">
    <source>
        <dbReference type="Proteomes" id="UP001199054"/>
    </source>
</evidence>
<dbReference type="Proteomes" id="UP001199054">
    <property type="component" value="Unassembled WGS sequence"/>
</dbReference>
<proteinExistence type="predicted"/>
<name>A0ABS8B5F6_9ACTN</name>
<dbReference type="RefSeq" id="WP_226726657.1">
    <property type="nucleotide sequence ID" value="NZ_JAJAUY010000029.1"/>
</dbReference>
<dbReference type="EMBL" id="JAJAUY010000029">
    <property type="protein sequence ID" value="MCB5179823.1"/>
    <property type="molecule type" value="Genomic_DNA"/>
</dbReference>
<keyword evidence="1" id="KW-0732">Signal</keyword>
<protein>
    <recommendedName>
        <fullName evidence="4">Secreted protein</fullName>
    </recommendedName>
</protein>
<accession>A0ABS8B5F6</accession>
<comment type="caution">
    <text evidence="2">The sequence shown here is derived from an EMBL/GenBank/DDBJ whole genome shotgun (WGS) entry which is preliminary data.</text>
</comment>
<feature type="chain" id="PRO_5045719070" description="Secreted protein" evidence="1">
    <location>
        <begin position="19"/>
        <end position="124"/>
    </location>
</feature>